<reference evidence="1 2" key="1">
    <citation type="journal article" date="2013" name="BMC Genomics">
        <title>Genomics-driven discovery of the pneumocandin biosynthetic gene cluster in the fungus Glarea lozoyensis.</title>
        <authorList>
            <person name="Chen L."/>
            <person name="Yue Q."/>
            <person name="Zhang X."/>
            <person name="Xiang M."/>
            <person name="Wang C."/>
            <person name="Li S."/>
            <person name="Che Y."/>
            <person name="Ortiz-Lopez F.J."/>
            <person name="Bills G.F."/>
            <person name="Liu X."/>
            <person name="An Z."/>
        </authorList>
    </citation>
    <scope>NUCLEOTIDE SEQUENCE [LARGE SCALE GENOMIC DNA]</scope>
    <source>
        <strain evidence="2">ATCC 20868 / MF5171</strain>
    </source>
</reference>
<dbReference type="RefSeq" id="XP_008075990.1">
    <property type="nucleotide sequence ID" value="XM_008077799.1"/>
</dbReference>
<dbReference type="HOGENOM" id="CLU_1959792_0_0_1"/>
<dbReference type="GeneID" id="19467886"/>
<dbReference type="KEGG" id="glz:GLAREA_08838"/>
<proteinExistence type="predicted"/>
<name>S3DG25_GLAL2</name>
<protein>
    <submittedName>
        <fullName evidence="1">Uncharacterized protein</fullName>
    </submittedName>
</protein>
<evidence type="ECO:0000313" key="2">
    <source>
        <dbReference type="Proteomes" id="UP000016922"/>
    </source>
</evidence>
<dbReference type="Proteomes" id="UP000016922">
    <property type="component" value="Unassembled WGS sequence"/>
</dbReference>
<evidence type="ECO:0000313" key="1">
    <source>
        <dbReference type="EMBL" id="EPE36675.1"/>
    </source>
</evidence>
<keyword evidence="2" id="KW-1185">Reference proteome</keyword>
<accession>S3DG25</accession>
<dbReference type="EMBL" id="KE145352">
    <property type="protein sequence ID" value="EPE36675.1"/>
    <property type="molecule type" value="Genomic_DNA"/>
</dbReference>
<dbReference type="AlphaFoldDB" id="S3DG25"/>
<organism evidence="1 2">
    <name type="scientific">Glarea lozoyensis (strain ATCC 20868 / MF5171)</name>
    <dbReference type="NCBI Taxonomy" id="1116229"/>
    <lineage>
        <taxon>Eukaryota</taxon>
        <taxon>Fungi</taxon>
        <taxon>Dikarya</taxon>
        <taxon>Ascomycota</taxon>
        <taxon>Pezizomycotina</taxon>
        <taxon>Leotiomycetes</taxon>
        <taxon>Helotiales</taxon>
        <taxon>Helotiaceae</taxon>
        <taxon>Glarea</taxon>
    </lineage>
</organism>
<sequence>MFNKAWLLFNPKAQARVLPTVSKTVLAFPASVYADLGHFMSILLAPYIAARWTRFLVASILATYFNLTGNPMAPGTGNAEAFLSSGAYRYQKPRHWDIAYAAFTLGLSKWRCNVVVCFEVRMLMSIHI</sequence>
<gene>
    <name evidence="1" type="ORF">GLAREA_08838</name>
</gene>